<name>A0A2H3JSJ1_WOLCO</name>
<dbReference type="Proteomes" id="UP000218811">
    <property type="component" value="Unassembled WGS sequence"/>
</dbReference>
<evidence type="ECO:0000313" key="1">
    <source>
        <dbReference type="EMBL" id="PCH42873.1"/>
    </source>
</evidence>
<proteinExistence type="predicted"/>
<dbReference type="EMBL" id="KB468135">
    <property type="protein sequence ID" value="PCH42873.1"/>
    <property type="molecule type" value="Genomic_DNA"/>
</dbReference>
<gene>
    <name evidence="1" type="ORF">WOLCODRAFT_17994</name>
</gene>
<accession>A0A2H3JSJ1</accession>
<dbReference type="OrthoDB" id="3188871at2759"/>
<organism evidence="1 2">
    <name type="scientific">Wolfiporia cocos (strain MD-104)</name>
    <name type="common">Brown rot fungus</name>
    <dbReference type="NCBI Taxonomy" id="742152"/>
    <lineage>
        <taxon>Eukaryota</taxon>
        <taxon>Fungi</taxon>
        <taxon>Dikarya</taxon>
        <taxon>Basidiomycota</taxon>
        <taxon>Agaricomycotina</taxon>
        <taxon>Agaricomycetes</taxon>
        <taxon>Polyporales</taxon>
        <taxon>Phaeolaceae</taxon>
        <taxon>Wolfiporia</taxon>
    </lineage>
</organism>
<sequence>MSEPLILALISWAEERLTSIYTANTKAAFDEAFDAFVDEKVQVVLNGEQLTRDEYKRRLYNERQRNSSSAANVKFNNNVVAFSTPSNAVIELGSVGLFYVATLSDGVLVGAVTSSMNIKVQRKEIPIKPGQPIQDNRKVTVINQVASVVDDASPQIAHASTTEAVDIV</sequence>
<reference evidence="1 2" key="1">
    <citation type="journal article" date="2012" name="Science">
        <title>The Paleozoic origin of enzymatic lignin decomposition reconstructed from 31 fungal genomes.</title>
        <authorList>
            <person name="Floudas D."/>
            <person name="Binder M."/>
            <person name="Riley R."/>
            <person name="Barry K."/>
            <person name="Blanchette R.A."/>
            <person name="Henrissat B."/>
            <person name="Martinez A.T."/>
            <person name="Otillar R."/>
            <person name="Spatafora J.W."/>
            <person name="Yadav J.S."/>
            <person name="Aerts A."/>
            <person name="Benoit I."/>
            <person name="Boyd A."/>
            <person name="Carlson A."/>
            <person name="Copeland A."/>
            <person name="Coutinho P.M."/>
            <person name="de Vries R.P."/>
            <person name="Ferreira P."/>
            <person name="Findley K."/>
            <person name="Foster B."/>
            <person name="Gaskell J."/>
            <person name="Glotzer D."/>
            <person name="Gorecki P."/>
            <person name="Heitman J."/>
            <person name="Hesse C."/>
            <person name="Hori C."/>
            <person name="Igarashi K."/>
            <person name="Jurgens J.A."/>
            <person name="Kallen N."/>
            <person name="Kersten P."/>
            <person name="Kohler A."/>
            <person name="Kuees U."/>
            <person name="Kumar T.K.A."/>
            <person name="Kuo A."/>
            <person name="LaButti K."/>
            <person name="Larrondo L.F."/>
            <person name="Lindquist E."/>
            <person name="Ling A."/>
            <person name="Lombard V."/>
            <person name="Lucas S."/>
            <person name="Lundell T."/>
            <person name="Martin R."/>
            <person name="McLaughlin D.J."/>
            <person name="Morgenstern I."/>
            <person name="Morin E."/>
            <person name="Murat C."/>
            <person name="Nagy L.G."/>
            <person name="Nolan M."/>
            <person name="Ohm R.A."/>
            <person name="Patyshakuliyeva A."/>
            <person name="Rokas A."/>
            <person name="Ruiz-Duenas F.J."/>
            <person name="Sabat G."/>
            <person name="Salamov A."/>
            <person name="Samejima M."/>
            <person name="Schmutz J."/>
            <person name="Slot J.C."/>
            <person name="St John F."/>
            <person name="Stenlid J."/>
            <person name="Sun H."/>
            <person name="Sun S."/>
            <person name="Syed K."/>
            <person name="Tsang A."/>
            <person name="Wiebenga A."/>
            <person name="Young D."/>
            <person name="Pisabarro A."/>
            <person name="Eastwood D.C."/>
            <person name="Martin F."/>
            <person name="Cullen D."/>
            <person name="Grigoriev I.V."/>
            <person name="Hibbett D.S."/>
        </authorList>
    </citation>
    <scope>NUCLEOTIDE SEQUENCE [LARGE SCALE GENOMIC DNA]</scope>
    <source>
        <strain evidence="1 2">MD-104</strain>
    </source>
</reference>
<protein>
    <submittedName>
        <fullName evidence="1">Uncharacterized protein</fullName>
    </submittedName>
</protein>
<dbReference type="AlphaFoldDB" id="A0A2H3JSJ1"/>
<keyword evidence="2" id="KW-1185">Reference proteome</keyword>
<dbReference type="OMA" id="YNERQRN"/>
<evidence type="ECO:0000313" key="2">
    <source>
        <dbReference type="Proteomes" id="UP000218811"/>
    </source>
</evidence>